<sequence length="191" mass="20510">MDYYLTSIAVKHLVFSNSRRMQGSSNSRIRGDIDSIADAVLYGSHPLSLPELICKNTRNDHMEKQCIAVPGISEMLATSGVPLSPVVKAGSLVFVSGMPPIDRDSGKIVEGDIKVQTKQVLENVKACLEAAGSSLDKVVKCNVYAANSGHFGAINEVYGQYFADNPPARTFAAVGSWPMSFDIEIECVAIA</sequence>
<dbReference type="CDD" id="cd00448">
    <property type="entry name" value="YjgF_YER057c_UK114_family"/>
    <property type="match status" value="1"/>
</dbReference>
<proteinExistence type="inferred from homology"/>
<comment type="similarity">
    <text evidence="1">Belongs to the RutC family.</text>
</comment>
<reference evidence="2" key="1">
    <citation type="submission" date="2018-05" db="EMBL/GenBank/DDBJ databases">
        <authorList>
            <person name="Lanie J.A."/>
            <person name="Ng W.-L."/>
            <person name="Kazmierczak K.M."/>
            <person name="Andrzejewski T.M."/>
            <person name="Davidsen T.M."/>
            <person name="Wayne K.J."/>
            <person name="Tettelin H."/>
            <person name="Glass J.I."/>
            <person name="Rusch D."/>
            <person name="Podicherti R."/>
            <person name="Tsui H.-C.T."/>
            <person name="Winkler M.E."/>
        </authorList>
    </citation>
    <scope>NUCLEOTIDE SEQUENCE</scope>
</reference>
<evidence type="ECO:0000313" key="2">
    <source>
        <dbReference type="EMBL" id="SVC11917.1"/>
    </source>
</evidence>
<dbReference type="InterPro" id="IPR006056">
    <property type="entry name" value="RidA"/>
</dbReference>
<dbReference type="Pfam" id="PF01042">
    <property type="entry name" value="Ribonuc_L-PSP"/>
    <property type="match status" value="1"/>
</dbReference>
<dbReference type="SUPFAM" id="SSF55298">
    <property type="entry name" value="YjgF-like"/>
    <property type="match status" value="1"/>
</dbReference>
<dbReference type="GO" id="GO:0019239">
    <property type="term" value="F:deaminase activity"/>
    <property type="evidence" value="ECO:0007669"/>
    <property type="project" value="TreeGrafter"/>
</dbReference>
<dbReference type="NCBIfam" id="TIGR00004">
    <property type="entry name" value="Rid family detoxifying hydrolase"/>
    <property type="match status" value="1"/>
</dbReference>
<dbReference type="FunFam" id="3.30.1330.40:FF:000001">
    <property type="entry name" value="L-PSP family endoribonuclease"/>
    <property type="match status" value="1"/>
</dbReference>
<organism evidence="2">
    <name type="scientific">marine metagenome</name>
    <dbReference type="NCBI Taxonomy" id="408172"/>
    <lineage>
        <taxon>unclassified sequences</taxon>
        <taxon>metagenomes</taxon>
        <taxon>ecological metagenomes</taxon>
    </lineage>
</organism>
<dbReference type="AlphaFoldDB" id="A0A382JLE1"/>
<dbReference type="EMBL" id="UINC01074579">
    <property type="protein sequence ID" value="SVC11917.1"/>
    <property type="molecule type" value="Genomic_DNA"/>
</dbReference>
<protein>
    <submittedName>
        <fullName evidence="2">Uncharacterized protein</fullName>
    </submittedName>
</protein>
<gene>
    <name evidence="2" type="ORF">METZ01_LOCUS264771</name>
</gene>
<dbReference type="InterPro" id="IPR006175">
    <property type="entry name" value="YjgF/YER057c/UK114"/>
</dbReference>
<evidence type="ECO:0000256" key="1">
    <source>
        <dbReference type="ARBA" id="ARBA00010552"/>
    </source>
</evidence>
<accession>A0A382JLE1</accession>
<dbReference type="GO" id="GO:0005829">
    <property type="term" value="C:cytosol"/>
    <property type="evidence" value="ECO:0007669"/>
    <property type="project" value="TreeGrafter"/>
</dbReference>
<dbReference type="InterPro" id="IPR035959">
    <property type="entry name" value="RutC-like_sf"/>
</dbReference>
<dbReference type="Gene3D" id="3.30.1330.40">
    <property type="entry name" value="RutC-like"/>
    <property type="match status" value="1"/>
</dbReference>
<name>A0A382JLE1_9ZZZZ</name>
<dbReference type="PANTHER" id="PTHR11803:SF39">
    <property type="entry name" value="2-IMINOBUTANOATE_2-IMINOPROPANOATE DEAMINASE"/>
    <property type="match status" value="1"/>
</dbReference>
<dbReference type="PANTHER" id="PTHR11803">
    <property type="entry name" value="2-IMINOBUTANOATE/2-IMINOPROPANOATE DEAMINASE RIDA"/>
    <property type="match status" value="1"/>
</dbReference>